<feature type="signal peptide" evidence="2">
    <location>
        <begin position="1"/>
        <end position="26"/>
    </location>
</feature>
<feature type="transmembrane region" description="Helical" evidence="1">
    <location>
        <begin position="185"/>
        <end position="207"/>
    </location>
</feature>
<name>A0A173UUL8_ANAHA</name>
<dbReference type="AlphaFoldDB" id="A0A173UUL8"/>
<evidence type="ECO:0000313" key="3">
    <source>
        <dbReference type="EMBL" id="CUN17308.1"/>
    </source>
</evidence>
<dbReference type="EMBL" id="CYXT01000033">
    <property type="protein sequence ID" value="CUN17308.1"/>
    <property type="molecule type" value="Genomic_DNA"/>
</dbReference>
<dbReference type="Proteomes" id="UP000095598">
    <property type="component" value="Unassembled WGS sequence"/>
</dbReference>
<evidence type="ECO:0000256" key="2">
    <source>
        <dbReference type="SAM" id="SignalP"/>
    </source>
</evidence>
<gene>
    <name evidence="3" type="ORF">ERS852425_03099</name>
</gene>
<keyword evidence="1" id="KW-0472">Membrane</keyword>
<accession>A0A173UUL8</accession>
<keyword evidence="1" id="KW-1133">Transmembrane helix</keyword>
<dbReference type="RefSeq" id="WP_044922557.1">
    <property type="nucleotide sequence ID" value="NZ_CYXT01000033.1"/>
</dbReference>
<feature type="chain" id="PRO_5008013305" evidence="2">
    <location>
        <begin position="27"/>
        <end position="211"/>
    </location>
</feature>
<protein>
    <submittedName>
        <fullName evidence="3">Uncharacterized protein</fullName>
    </submittedName>
</protein>
<reference evidence="3 4" key="1">
    <citation type="submission" date="2015-09" db="EMBL/GenBank/DDBJ databases">
        <authorList>
            <consortium name="Pathogen Informatics"/>
        </authorList>
    </citation>
    <scope>NUCLEOTIDE SEQUENCE [LARGE SCALE GENOMIC DNA]</scope>
    <source>
        <strain evidence="3 4">2789STDY5608868</strain>
    </source>
</reference>
<sequence>MKQLIKKFAMVVFCMCFTLSPVSVSANKKVGMTGGDVDELRHDENEYADVIFKGQVKGETDKQFFYITAVNQKTSERFSFNFSKRNKYVAKGKLPIGDYEIEEGGADNDWTGNFSPENIKFSITDRSAAKVVDVVFGALKDDSESKEDREKIYQVQQDVKKEKKQQNHKKSSVVNKTDKTSERNFWITFAIGFILAIGILTFVIRFIKKFR</sequence>
<keyword evidence="2" id="KW-0732">Signal</keyword>
<proteinExistence type="predicted"/>
<evidence type="ECO:0000256" key="1">
    <source>
        <dbReference type="SAM" id="Phobius"/>
    </source>
</evidence>
<evidence type="ECO:0000313" key="4">
    <source>
        <dbReference type="Proteomes" id="UP000095598"/>
    </source>
</evidence>
<organism evidence="3 4">
    <name type="scientific">Anaerostipes hadrus</name>
    <dbReference type="NCBI Taxonomy" id="649756"/>
    <lineage>
        <taxon>Bacteria</taxon>
        <taxon>Bacillati</taxon>
        <taxon>Bacillota</taxon>
        <taxon>Clostridia</taxon>
        <taxon>Lachnospirales</taxon>
        <taxon>Lachnospiraceae</taxon>
        <taxon>Anaerostipes</taxon>
    </lineage>
</organism>
<keyword evidence="1" id="KW-0812">Transmembrane</keyword>